<evidence type="ECO:0000256" key="5">
    <source>
        <dbReference type="ARBA" id="ARBA00022692"/>
    </source>
</evidence>
<evidence type="ECO:0000256" key="4">
    <source>
        <dbReference type="ARBA" id="ARBA00022679"/>
    </source>
</evidence>
<comment type="caution">
    <text evidence="10">The sequence shown here is derived from an EMBL/GenBank/DDBJ whole genome shotgun (WGS) entry which is preliminary data.</text>
</comment>
<feature type="domain" description="ArnT-like N-terminal" evidence="9">
    <location>
        <begin position="13"/>
        <end position="238"/>
    </location>
</feature>
<keyword evidence="11" id="KW-1185">Reference proteome</keyword>
<dbReference type="InterPro" id="IPR050297">
    <property type="entry name" value="LipidA_mod_glycosyltrf_83"/>
</dbReference>
<keyword evidence="3 10" id="KW-0328">Glycosyltransferase</keyword>
<feature type="transmembrane region" description="Helical" evidence="8">
    <location>
        <begin position="258"/>
        <end position="279"/>
    </location>
</feature>
<evidence type="ECO:0000313" key="10">
    <source>
        <dbReference type="EMBL" id="MBR9728825.1"/>
    </source>
</evidence>
<keyword evidence="4 10" id="KW-0808">Transferase</keyword>
<feature type="transmembrane region" description="Helical" evidence="8">
    <location>
        <begin position="87"/>
        <end position="107"/>
    </location>
</feature>
<evidence type="ECO:0000256" key="1">
    <source>
        <dbReference type="ARBA" id="ARBA00004651"/>
    </source>
</evidence>
<organism evidence="10 11">
    <name type="scientific">Shewanella intestini</name>
    <dbReference type="NCBI Taxonomy" id="2017544"/>
    <lineage>
        <taxon>Bacteria</taxon>
        <taxon>Pseudomonadati</taxon>
        <taxon>Pseudomonadota</taxon>
        <taxon>Gammaproteobacteria</taxon>
        <taxon>Alteromonadales</taxon>
        <taxon>Shewanellaceae</taxon>
        <taxon>Shewanella</taxon>
    </lineage>
</organism>
<feature type="transmembrane region" description="Helical" evidence="8">
    <location>
        <begin position="348"/>
        <end position="368"/>
    </location>
</feature>
<sequence length="547" mass="62636">MAKYKINLAVIVPLFFIALYILPLGMRDLWSPDELRYAEIAREMVHNNNWVVPTFNDIRYFEKPIMGHWMNAISQVIFGENNFSARFASAFSTFGAAFCLFLLVARFANRQQAWVTTAVFLSLFLVINLGSYSVLDGMLNMWLTAAFTAFFYAADSPTSRSRVKYYGLAGLFCAFALLTKGFLALALPVIVVVPFMIWQKQLKDILKWGWWVMLVALIVTLPWALAIHAAEPDFWHYFFWIEHIQRFAAEDAQHASPFWYYMPFLLLGTIPWLFVVPSALKHLSGQWDSRLIRYAILWAVIPFVFFSIAKGKLATYILPCMAPIAIILAQGIIAAIKQKSKSFTVGSWVNAGFFFVVAAAVLILFYMGKLPLTADETYRPWLLAFVLVSWGSLAIVAIKVTSLEAKVTSYMLMPLSLFLLVWAIIPNISIDGKMPERVLNQVSSLITENTVLMADHPSSMSAFSWYFKRDDVYLTGAKGELTYGLNYSDSSHRYVAEDDLNHFIRHQQQQHSVMILFRERETPDHLTPPDEKVVRGKYRVYYYKKDQ</sequence>
<gene>
    <name evidence="10" type="primary">arnT</name>
    <name evidence="10" type="ORF">G3R48_12650</name>
</gene>
<keyword evidence="2" id="KW-1003">Cell membrane</keyword>
<feature type="transmembrane region" description="Helical" evidence="8">
    <location>
        <begin position="210"/>
        <end position="230"/>
    </location>
</feature>
<feature type="transmembrane region" description="Helical" evidence="8">
    <location>
        <begin position="6"/>
        <end position="26"/>
    </location>
</feature>
<feature type="transmembrane region" description="Helical" evidence="8">
    <location>
        <begin position="315"/>
        <end position="336"/>
    </location>
</feature>
<evidence type="ECO:0000313" key="11">
    <source>
        <dbReference type="Proteomes" id="UP000811844"/>
    </source>
</evidence>
<protein>
    <submittedName>
        <fullName evidence="10">Lipid IV(A) 4-amino-4-deoxy-L-arabinosyltransferase</fullName>
        <ecNumber evidence="10">2.4.2.43</ecNumber>
    </submittedName>
</protein>
<name>A0ABS5I660_9GAMM</name>
<feature type="transmembrane region" description="Helical" evidence="8">
    <location>
        <begin position="113"/>
        <end position="130"/>
    </location>
</feature>
<dbReference type="Pfam" id="PF02366">
    <property type="entry name" value="PMT"/>
    <property type="match status" value="1"/>
</dbReference>
<evidence type="ECO:0000259" key="9">
    <source>
        <dbReference type="Pfam" id="PF02366"/>
    </source>
</evidence>
<evidence type="ECO:0000256" key="8">
    <source>
        <dbReference type="SAM" id="Phobius"/>
    </source>
</evidence>
<keyword evidence="6 8" id="KW-1133">Transmembrane helix</keyword>
<keyword evidence="5 8" id="KW-0812">Transmembrane</keyword>
<dbReference type="Proteomes" id="UP000811844">
    <property type="component" value="Unassembled WGS sequence"/>
</dbReference>
<feature type="transmembrane region" description="Helical" evidence="8">
    <location>
        <begin position="166"/>
        <end position="198"/>
    </location>
</feature>
<dbReference type="RefSeq" id="WP_153665549.1">
    <property type="nucleotide sequence ID" value="NZ_JAAIKR010000013.1"/>
</dbReference>
<feature type="transmembrane region" description="Helical" evidence="8">
    <location>
        <begin position="410"/>
        <end position="430"/>
    </location>
</feature>
<evidence type="ECO:0000256" key="3">
    <source>
        <dbReference type="ARBA" id="ARBA00022676"/>
    </source>
</evidence>
<evidence type="ECO:0000256" key="6">
    <source>
        <dbReference type="ARBA" id="ARBA00022989"/>
    </source>
</evidence>
<dbReference type="PANTHER" id="PTHR33908">
    <property type="entry name" value="MANNOSYLTRANSFERASE YKCB-RELATED"/>
    <property type="match status" value="1"/>
</dbReference>
<dbReference type="NCBIfam" id="NF009784">
    <property type="entry name" value="PRK13279.1"/>
    <property type="match status" value="1"/>
</dbReference>
<dbReference type="GO" id="GO:0103015">
    <property type="term" value="F:4-amino-4-deoxy-L-arabinose transferase activity"/>
    <property type="evidence" value="ECO:0007669"/>
    <property type="project" value="UniProtKB-EC"/>
</dbReference>
<evidence type="ECO:0000256" key="2">
    <source>
        <dbReference type="ARBA" id="ARBA00022475"/>
    </source>
</evidence>
<evidence type="ECO:0000256" key="7">
    <source>
        <dbReference type="ARBA" id="ARBA00023136"/>
    </source>
</evidence>
<proteinExistence type="predicted"/>
<dbReference type="PANTHER" id="PTHR33908:SF3">
    <property type="entry name" value="UNDECAPRENYL PHOSPHATE-ALPHA-4-AMINO-4-DEOXY-L-ARABINOSE ARABINOSYL TRANSFERASE"/>
    <property type="match status" value="1"/>
</dbReference>
<keyword evidence="7 8" id="KW-0472">Membrane</keyword>
<feature type="transmembrane region" description="Helical" evidence="8">
    <location>
        <begin position="291"/>
        <end position="309"/>
    </location>
</feature>
<feature type="transmembrane region" description="Helical" evidence="8">
    <location>
        <begin position="380"/>
        <end position="398"/>
    </location>
</feature>
<reference evidence="10 11" key="1">
    <citation type="submission" date="2020-02" db="EMBL/GenBank/DDBJ databases">
        <title>Shewanella WXL01 sp. nov., a marine bacterium isolated from green algae in Luhuitou Fringing Reef (Northern South China Sea).</title>
        <authorList>
            <person name="Wang X."/>
        </authorList>
    </citation>
    <scope>NUCLEOTIDE SEQUENCE [LARGE SCALE GENOMIC DNA]</scope>
    <source>
        <strain evidence="10 11">MCCC 1A01895</strain>
    </source>
</reference>
<comment type="subcellular location">
    <subcellularLocation>
        <location evidence="1">Cell membrane</location>
        <topology evidence="1">Multi-pass membrane protein</topology>
    </subcellularLocation>
</comment>
<dbReference type="EC" id="2.4.2.43" evidence="10"/>
<dbReference type="EMBL" id="JAAIKR010000013">
    <property type="protein sequence ID" value="MBR9728825.1"/>
    <property type="molecule type" value="Genomic_DNA"/>
</dbReference>
<accession>A0ABS5I660</accession>
<dbReference type="InterPro" id="IPR003342">
    <property type="entry name" value="ArnT-like_N"/>
</dbReference>